<reference evidence="13 14" key="1">
    <citation type="submission" date="2013-08" db="EMBL/GenBank/DDBJ databases">
        <authorList>
            <person name="Durkin A.S."/>
            <person name="Haft D.R."/>
            <person name="McCorrison J."/>
            <person name="Torralba M."/>
            <person name="Gillis M."/>
            <person name="Haft D.H."/>
            <person name="Methe B."/>
            <person name="Sutton G."/>
            <person name="Nelson K.E."/>
        </authorList>
    </citation>
    <scope>NUCLEOTIDE SEQUENCE [LARGE SCALE GENOMIC DNA]</scope>
    <source>
        <strain evidence="12 14">ATCC 35536</strain>
        <strain evidence="11 13">VPI DR56BR1116</strain>
    </source>
</reference>
<sequence>MKEARGQIALAKLLKERNAVPSARLLSYVWRFSVPGMLAQVSSILMQYIDAAMVGRLGAQAAASIGLVSPALWMFGGLTHSIATGFTVQTAQAVGAGDGRRAKRLLRQAIVVCTIFSSVVASLSVSVSGMLPAWLGAEDAIRGDASFYFSVFQLALPVFQIVYLMSGMLQASGDMKTPGVLNALMCALDVAFNYLFIVILHLGAAGAAYGSVCAALVTAVLISYYTLRKSSELALIEKDTWKIDKGDFKRALKIGVPVGAEQTAWSGAVVASMRFIAPLGAVSLAANSFAVTAESLCYMPGFGIKEAAVTLVGQSVGARRSDLSKRFARLTTASGMIVMTATGALMYAICPAVFAFLTTDAAVRALAVRVLRIELFAEPLFAASIVASGALRGAGDTLVPGIMNLVSLWGVRIVLTVLLVPRFGLYGAWIAMGIELCFRGTIFLVRLASTKWEKAAYAG</sequence>
<dbReference type="AlphaFoldDB" id="U1FLJ2"/>
<dbReference type="Pfam" id="PF01554">
    <property type="entry name" value="MatE"/>
    <property type="match status" value="2"/>
</dbReference>
<dbReference type="STRING" id="1125725.HMPREF1325_2055"/>
<dbReference type="GO" id="GO:0042910">
    <property type="term" value="F:xenobiotic transmembrane transporter activity"/>
    <property type="evidence" value="ECO:0007669"/>
    <property type="project" value="InterPro"/>
</dbReference>
<feature type="transmembrane region" description="Helical" evidence="10">
    <location>
        <begin position="208"/>
        <end position="227"/>
    </location>
</feature>
<evidence type="ECO:0000256" key="9">
    <source>
        <dbReference type="ARBA" id="ARBA00031636"/>
    </source>
</evidence>
<feature type="transmembrane region" description="Helical" evidence="10">
    <location>
        <begin position="109"/>
        <end position="135"/>
    </location>
</feature>
<evidence type="ECO:0000256" key="10">
    <source>
        <dbReference type="SAM" id="Phobius"/>
    </source>
</evidence>
<keyword evidence="8 10" id="KW-0472">Membrane</keyword>
<dbReference type="CDD" id="cd13137">
    <property type="entry name" value="MATE_NorM_like"/>
    <property type="match status" value="1"/>
</dbReference>
<feature type="transmembrane region" description="Helical" evidence="10">
    <location>
        <begin position="147"/>
        <end position="169"/>
    </location>
</feature>
<comment type="subcellular location">
    <subcellularLocation>
        <location evidence="1">Cell membrane</location>
        <topology evidence="1">Multi-pass membrane protein</topology>
    </subcellularLocation>
</comment>
<feature type="transmembrane region" description="Helical" evidence="10">
    <location>
        <begin position="370"/>
        <end position="391"/>
    </location>
</feature>
<dbReference type="PANTHER" id="PTHR43298">
    <property type="entry name" value="MULTIDRUG RESISTANCE PROTEIN NORM-RELATED"/>
    <property type="match status" value="1"/>
</dbReference>
<dbReference type="PATRIC" id="fig|1125725.3.peg.1305"/>
<evidence type="ECO:0000256" key="1">
    <source>
        <dbReference type="ARBA" id="ARBA00004651"/>
    </source>
</evidence>
<dbReference type="eggNOG" id="COG0534">
    <property type="taxonomic scope" value="Bacteria"/>
</dbReference>
<evidence type="ECO:0000256" key="8">
    <source>
        <dbReference type="ARBA" id="ARBA00023136"/>
    </source>
</evidence>
<dbReference type="InterPro" id="IPR050222">
    <property type="entry name" value="MATE_MdtK"/>
</dbReference>
<evidence type="ECO:0000313" key="14">
    <source>
        <dbReference type="Proteomes" id="UP000016646"/>
    </source>
</evidence>
<evidence type="ECO:0000313" key="13">
    <source>
        <dbReference type="Proteomes" id="UP000016412"/>
    </source>
</evidence>
<dbReference type="EMBL" id="AVQI01000012">
    <property type="protein sequence ID" value="ERK04817.1"/>
    <property type="molecule type" value="Genomic_DNA"/>
</dbReference>
<dbReference type="GO" id="GO:0015297">
    <property type="term" value="F:antiporter activity"/>
    <property type="evidence" value="ECO:0007669"/>
    <property type="project" value="UniProtKB-KW"/>
</dbReference>
<keyword evidence="4" id="KW-1003">Cell membrane</keyword>
<evidence type="ECO:0000256" key="5">
    <source>
        <dbReference type="ARBA" id="ARBA00022692"/>
    </source>
</evidence>
<organism evidence="11 13">
    <name type="scientific">Treponema socranskii subsp. socranskii VPI DR56BR1116 = ATCC 35536</name>
    <dbReference type="NCBI Taxonomy" id="1125725"/>
    <lineage>
        <taxon>Bacteria</taxon>
        <taxon>Pseudomonadati</taxon>
        <taxon>Spirochaetota</taxon>
        <taxon>Spirochaetia</taxon>
        <taxon>Spirochaetales</taxon>
        <taxon>Treponemataceae</taxon>
        <taxon>Treponema</taxon>
    </lineage>
</organism>
<evidence type="ECO:0000256" key="4">
    <source>
        <dbReference type="ARBA" id="ARBA00022475"/>
    </source>
</evidence>
<keyword evidence="2" id="KW-0813">Transport</keyword>
<keyword evidence="3" id="KW-0050">Antiport</keyword>
<comment type="caution">
    <text evidence="11">The sequence shown here is derived from an EMBL/GenBank/DDBJ whole genome shotgun (WGS) entry which is preliminary data.</text>
</comment>
<feature type="transmembrane region" description="Helical" evidence="10">
    <location>
        <begin position="426"/>
        <end position="445"/>
    </location>
</feature>
<dbReference type="GO" id="GO:0006811">
    <property type="term" value="P:monoatomic ion transport"/>
    <property type="evidence" value="ECO:0007669"/>
    <property type="project" value="UniProtKB-KW"/>
</dbReference>
<evidence type="ECO:0000313" key="11">
    <source>
        <dbReference type="EMBL" id="ERF60693.1"/>
    </source>
</evidence>
<dbReference type="RefSeq" id="WP_021330281.1">
    <property type="nucleotide sequence ID" value="NZ_AUZJ01000034.1"/>
</dbReference>
<dbReference type="OrthoDB" id="62420at2"/>
<keyword evidence="14" id="KW-1185">Reference proteome</keyword>
<dbReference type="PIRSF" id="PIRSF006603">
    <property type="entry name" value="DinF"/>
    <property type="match status" value="1"/>
</dbReference>
<protein>
    <recommendedName>
        <fullName evidence="9">Multidrug-efflux transporter</fullName>
    </recommendedName>
</protein>
<keyword evidence="6 10" id="KW-1133">Transmembrane helix</keyword>
<dbReference type="GO" id="GO:0005886">
    <property type="term" value="C:plasma membrane"/>
    <property type="evidence" value="ECO:0007669"/>
    <property type="project" value="UniProtKB-SubCell"/>
</dbReference>
<dbReference type="EMBL" id="AUZJ01000034">
    <property type="protein sequence ID" value="ERF60693.1"/>
    <property type="molecule type" value="Genomic_DNA"/>
</dbReference>
<evidence type="ECO:0000256" key="7">
    <source>
        <dbReference type="ARBA" id="ARBA00023065"/>
    </source>
</evidence>
<feature type="transmembrane region" description="Helical" evidence="10">
    <location>
        <begin position="335"/>
        <end position="358"/>
    </location>
</feature>
<dbReference type="NCBIfam" id="TIGR00797">
    <property type="entry name" value="matE"/>
    <property type="match status" value="1"/>
</dbReference>
<dbReference type="InterPro" id="IPR048279">
    <property type="entry name" value="MdtK-like"/>
</dbReference>
<dbReference type="PANTHER" id="PTHR43298:SF2">
    <property type="entry name" value="FMN_FAD EXPORTER YEEO-RELATED"/>
    <property type="match status" value="1"/>
</dbReference>
<feature type="transmembrane region" description="Helical" evidence="10">
    <location>
        <begin position="181"/>
        <end position="202"/>
    </location>
</feature>
<dbReference type="Proteomes" id="UP000016412">
    <property type="component" value="Unassembled WGS sequence"/>
</dbReference>
<accession>U1FLJ2</accession>
<name>U1FLJ2_TRESO</name>
<keyword evidence="7" id="KW-0406">Ion transport</keyword>
<evidence type="ECO:0000256" key="6">
    <source>
        <dbReference type="ARBA" id="ARBA00022989"/>
    </source>
</evidence>
<evidence type="ECO:0000313" key="12">
    <source>
        <dbReference type="EMBL" id="ERK04817.1"/>
    </source>
</evidence>
<keyword evidence="5 10" id="KW-0812">Transmembrane</keyword>
<dbReference type="InterPro" id="IPR002528">
    <property type="entry name" value="MATE_fam"/>
</dbReference>
<dbReference type="Proteomes" id="UP000016646">
    <property type="component" value="Unassembled WGS sequence"/>
</dbReference>
<feature type="transmembrane region" description="Helical" evidence="10">
    <location>
        <begin position="398"/>
        <end position="420"/>
    </location>
</feature>
<evidence type="ECO:0000256" key="2">
    <source>
        <dbReference type="ARBA" id="ARBA00022448"/>
    </source>
</evidence>
<evidence type="ECO:0000256" key="3">
    <source>
        <dbReference type="ARBA" id="ARBA00022449"/>
    </source>
</evidence>
<proteinExistence type="predicted"/>
<gene>
    <name evidence="12" type="ORF">HMPREF0860_2208</name>
    <name evidence="11" type="ORF">HMPREF1325_2055</name>
</gene>